<dbReference type="STRING" id="1121898.GCA_000422725_02220"/>
<proteinExistence type="predicted"/>
<sequence length="177" mass="20469">MKHHLNIILLALRVAIVVAACMAGYQFICFGACMYYQDASLSLLNHYFTPLAPNHKYGSYQAQFLPWYCLCYGFLLTYFTRVLIRLRQCFVKFKAHTIFYEEQAQQIKRAGTGIILFAKGRYLLLCAFGAIFFNAIQLFVTEIPVFLMFYLLGKLILVLHCMAKKGAFLREENELTI</sequence>
<evidence type="ECO:0000256" key="1">
    <source>
        <dbReference type="SAM" id="Phobius"/>
    </source>
</evidence>
<dbReference type="AlphaFoldDB" id="A0A0A2MI64"/>
<dbReference type="Proteomes" id="UP000030111">
    <property type="component" value="Unassembled WGS sequence"/>
</dbReference>
<keyword evidence="1" id="KW-0472">Membrane</keyword>
<feature type="transmembrane region" description="Helical" evidence="1">
    <location>
        <begin position="7"/>
        <end position="37"/>
    </location>
</feature>
<name>A0A0A2MI64_9FLAO</name>
<comment type="caution">
    <text evidence="2">The sequence shown here is derived from an EMBL/GenBank/DDBJ whole genome shotgun (WGS) entry which is preliminary data.</text>
</comment>
<accession>A0A0A2MI64</accession>
<feature type="transmembrane region" description="Helical" evidence="1">
    <location>
        <begin position="65"/>
        <end position="84"/>
    </location>
</feature>
<keyword evidence="1" id="KW-1133">Transmembrane helix</keyword>
<evidence type="ECO:0008006" key="4">
    <source>
        <dbReference type="Google" id="ProtNLM"/>
    </source>
</evidence>
<dbReference type="eggNOG" id="ENOG5030ZB4">
    <property type="taxonomic scope" value="Bacteria"/>
</dbReference>
<feature type="transmembrane region" description="Helical" evidence="1">
    <location>
        <begin position="122"/>
        <end position="140"/>
    </location>
</feature>
<dbReference type="RefSeq" id="WP_026992593.1">
    <property type="nucleotide sequence ID" value="NZ_JRLY01000024.1"/>
</dbReference>
<keyword evidence="3" id="KW-1185">Reference proteome</keyword>
<organism evidence="2 3">
    <name type="scientific">Flavobacterium subsaxonicum WB 4.1-42 = DSM 21790</name>
    <dbReference type="NCBI Taxonomy" id="1121898"/>
    <lineage>
        <taxon>Bacteria</taxon>
        <taxon>Pseudomonadati</taxon>
        <taxon>Bacteroidota</taxon>
        <taxon>Flavobacteriia</taxon>
        <taxon>Flavobacteriales</taxon>
        <taxon>Flavobacteriaceae</taxon>
        <taxon>Flavobacterium</taxon>
    </lineage>
</organism>
<reference evidence="2 3" key="1">
    <citation type="submission" date="2013-09" db="EMBL/GenBank/DDBJ databases">
        <authorList>
            <person name="Zeng Z."/>
            <person name="Chen C."/>
        </authorList>
    </citation>
    <scope>NUCLEOTIDE SEQUENCE [LARGE SCALE GENOMIC DNA]</scope>
    <source>
        <strain evidence="2 3">WB 4.1-42</strain>
    </source>
</reference>
<dbReference type="OrthoDB" id="1356768at2"/>
<gene>
    <name evidence="2" type="ORF">Q766_19435</name>
</gene>
<evidence type="ECO:0000313" key="3">
    <source>
        <dbReference type="Proteomes" id="UP000030111"/>
    </source>
</evidence>
<protein>
    <recommendedName>
        <fullName evidence="4">DUF2975 domain-containing protein</fullName>
    </recommendedName>
</protein>
<feature type="transmembrane region" description="Helical" evidence="1">
    <location>
        <begin position="146"/>
        <end position="163"/>
    </location>
</feature>
<dbReference type="EMBL" id="JRLY01000024">
    <property type="protein sequence ID" value="KGO91138.1"/>
    <property type="molecule type" value="Genomic_DNA"/>
</dbReference>
<keyword evidence="1" id="KW-0812">Transmembrane</keyword>
<evidence type="ECO:0000313" key="2">
    <source>
        <dbReference type="EMBL" id="KGO91138.1"/>
    </source>
</evidence>